<feature type="domain" description="GAF" evidence="4">
    <location>
        <begin position="5"/>
        <end position="147"/>
    </location>
</feature>
<dbReference type="OrthoDB" id="9806130at2"/>
<dbReference type="InterPro" id="IPR036097">
    <property type="entry name" value="HisK_dim/P_sf"/>
</dbReference>
<evidence type="ECO:0000256" key="3">
    <source>
        <dbReference type="ARBA" id="ARBA00012438"/>
    </source>
</evidence>
<dbReference type="Gene3D" id="1.10.287.130">
    <property type="match status" value="1"/>
</dbReference>
<accession>I0H6H0</accession>
<reference evidence="6 7" key="1">
    <citation type="submission" date="2012-02" db="EMBL/GenBank/DDBJ databases">
        <title>Complete genome sequence of Actinoplanes missouriensis 431 (= NBRC 102363).</title>
        <authorList>
            <person name="Ohnishi Y."/>
            <person name="Ishikawa J."/>
            <person name="Sekine M."/>
            <person name="Hosoyama A."/>
            <person name="Harada T."/>
            <person name="Narita H."/>
            <person name="Hata T."/>
            <person name="Konno Y."/>
            <person name="Tutikane K."/>
            <person name="Fujita N."/>
            <person name="Horinouchi S."/>
            <person name="Hayakawa M."/>
        </authorList>
    </citation>
    <scope>NUCLEOTIDE SEQUENCE [LARGE SCALE GENOMIC DNA]</scope>
    <source>
        <strain evidence="7">ATCC 14538 / DSM 43046 / CBS 188.64 / JCM 3121 / NBRC 102363 / NCIMB 12654 / NRRL B-3342 / UNCC 431</strain>
    </source>
</reference>
<evidence type="ECO:0000256" key="1">
    <source>
        <dbReference type="ARBA" id="ARBA00000085"/>
    </source>
</evidence>
<dbReference type="eggNOG" id="COG4251">
    <property type="taxonomic scope" value="Bacteria"/>
</dbReference>
<keyword evidence="6" id="KW-0418">Kinase</keyword>
<dbReference type="GO" id="GO:0000155">
    <property type="term" value="F:phosphorelay sensor kinase activity"/>
    <property type="evidence" value="ECO:0007669"/>
    <property type="project" value="InterPro"/>
</dbReference>
<comment type="catalytic activity">
    <reaction evidence="1">
        <text>ATP + protein L-histidine = ADP + protein N-phospho-L-histidine.</text>
        <dbReference type="EC" id="2.7.13.3"/>
    </reaction>
</comment>
<evidence type="ECO:0000259" key="5">
    <source>
        <dbReference type="SMART" id="SM00388"/>
    </source>
</evidence>
<dbReference type="SMART" id="SM00065">
    <property type="entry name" value="GAF"/>
    <property type="match status" value="1"/>
</dbReference>
<dbReference type="Pfam" id="PF01590">
    <property type="entry name" value="GAF"/>
    <property type="match status" value="1"/>
</dbReference>
<dbReference type="PANTHER" id="PTHR43102:SF2">
    <property type="entry name" value="GAF DOMAIN-CONTAINING PROTEIN"/>
    <property type="match status" value="1"/>
</dbReference>
<proteinExistence type="predicted"/>
<dbReference type="EC" id="2.7.13.3" evidence="3"/>
<sequence length="371" mass="39266">MQGADREELGAVVRIAAAVAGVPTAALNLIDEGRQVQVVTAGFPGRDCDRADAMCAVRLGTGRPVHVPDARLDPDYRDNPWVTGELGLVRFYANAPLITPDGSVLGTLCVFDTVPHELTAEQLDRLQDLAGVIVALVEGRRQTRTVAEFAQATEARKKWAEALLDGINVAVIAVDTQYRPILCNQAFRDSHDPGIDLTAAPVGIAERFQIYEPDGQTPITDEGTPMIMAMNGLGPVTGRELMLRGTRNGAAMVRANARALYGADGAISGAVLALHDITAEAARKRLIEEARSRLAAANAELRRSNTDLTNFAAGVSHDLVAPLAAVGGYLELLAEEVTEPAAGHVAAAGRAVEEMRDVIRSLLGAARSDTA</sequence>
<dbReference type="RefSeq" id="WP_014443502.1">
    <property type="nucleotide sequence ID" value="NC_017093.1"/>
</dbReference>
<dbReference type="InterPro" id="IPR003661">
    <property type="entry name" value="HisK_dim/P_dom"/>
</dbReference>
<dbReference type="Proteomes" id="UP000007882">
    <property type="component" value="Chromosome"/>
</dbReference>
<dbReference type="SUPFAM" id="SSF55785">
    <property type="entry name" value="PYP-like sensor domain (PAS domain)"/>
    <property type="match status" value="1"/>
</dbReference>
<dbReference type="AlphaFoldDB" id="I0H6H0"/>
<dbReference type="PATRIC" id="fig|512565.3.peg.3383"/>
<evidence type="ECO:0000256" key="2">
    <source>
        <dbReference type="ARBA" id="ARBA00004236"/>
    </source>
</evidence>
<dbReference type="STRING" id="512565.AMIS_33870"/>
<dbReference type="Gene3D" id="3.30.450.40">
    <property type="match status" value="1"/>
</dbReference>
<evidence type="ECO:0000259" key="4">
    <source>
        <dbReference type="SMART" id="SM00065"/>
    </source>
</evidence>
<name>I0H6H0_ACTM4</name>
<dbReference type="InterPro" id="IPR029016">
    <property type="entry name" value="GAF-like_dom_sf"/>
</dbReference>
<dbReference type="SMART" id="SM00388">
    <property type="entry name" value="HisKA"/>
    <property type="match status" value="1"/>
</dbReference>
<dbReference type="Gene3D" id="3.30.450.20">
    <property type="entry name" value="PAS domain"/>
    <property type="match status" value="1"/>
</dbReference>
<comment type="subcellular location">
    <subcellularLocation>
        <location evidence="2">Cell membrane</location>
    </subcellularLocation>
</comment>
<keyword evidence="7" id="KW-1185">Reference proteome</keyword>
<protein>
    <recommendedName>
        <fullName evidence="3">histidine kinase</fullName>
        <ecNumber evidence="3">2.7.13.3</ecNumber>
    </recommendedName>
</protein>
<dbReference type="PANTHER" id="PTHR43102">
    <property type="entry name" value="SLR1143 PROTEIN"/>
    <property type="match status" value="1"/>
</dbReference>
<dbReference type="HOGENOM" id="CLU_000445_114_44_11"/>
<organism evidence="6 7">
    <name type="scientific">Actinoplanes missouriensis (strain ATCC 14538 / DSM 43046 / CBS 188.64 / JCM 3121 / NBRC 102363 / NCIMB 12654 / NRRL B-3342 / UNCC 431)</name>
    <dbReference type="NCBI Taxonomy" id="512565"/>
    <lineage>
        <taxon>Bacteria</taxon>
        <taxon>Bacillati</taxon>
        <taxon>Actinomycetota</taxon>
        <taxon>Actinomycetes</taxon>
        <taxon>Micromonosporales</taxon>
        <taxon>Micromonosporaceae</taxon>
        <taxon>Actinoplanes</taxon>
    </lineage>
</organism>
<keyword evidence="6" id="KW-0808">Transferase</keyword>
<feature type="domain" description="Signal transduction histidine kinase dimerisation/phosphoacceptor" evidence="5">
    <location>
        <begin position="307"/>
        <end position="371"/>
    </location>
</feature>
<evidence type="ECO:0000313" key="6">
    <source>
        <dbReference type="EMBL" id="BAL88607.1"/>
    </source>
</evidence>
<dbReference type="InterPro" id="IPR035965">
    <property type="entry name" value="PAS-like_dom_sf"/>
</dbReference>
<dbReference type="Pfam" id="PF00512">
    <property type="entry name" value="HisKA"/>
    <property type="match status" value="1"/>
</dbReference>
<dbReference type="SUPFAM" id="SSF55781">
    <property type="entry name" value="GAF domain-like"/>
    <property type="match status" value="1"/>
</dbReference>
<dbReference type="InterPro" id="IPR003018">
    <property type="entry name" value="GAF"/>
</dbReference>
<dbReference type="EMBL" id="AP012319">
    <property type="protein sequence ID" value="BAL88607.1"/>
    <property type="molecule type" value="Genomic_DNA"/>
</dbReference>
<dbReference type="KEGG" id="ams:AMIS_33870"/>
<dbReference type="SUPFAM" id="SSF47384">
    <property type="entry name" value="Homodimeric domain of signal transducing histidine kinase"/>
    <property type="match status" value="1"/>
</dbReference>
<gene>
    <name evidence="6" type="ordered locus">AMIS_33870</name>
</gene>
<dbReference type="GO" id="GO:0005886">
    <property type="term" value="C:plasma membrane"/>
    <property type="evidence" value="ECO:0007669"/>
    <property type="project" value="UniProtKB-SubCell"/>
</dbReference>
<evidence type="ECO:0000313" key="7">
    <source>
        <dbReference type="Proteomes" id="UP000007882"/>
    </source>
</evidence>
<dbReference type="CDD" id="cd00082">
    <property type="entry name" value="HisKA"/>
    <property type="match status" value="1"/>
</dbReference>